<dbReference type="InterPro" id="IPR036737">
    <property type="entry name" value="OmpA-like_sf"/>
</dbReference>
<dbReference type="EMBL" id="CP110343">
    <property type="protein sequence ID" value="WPX97853.1"/>
    <property type="molecule type" value="Genomic_DNA"/>
</dbReference>
<dbReference type="PRINTS" id="PR01021">
    <property type="entry name" value="OMPADOMAIN"/>
</dbReference>
<organism evidence="8 9">
    <name type="scientific">Candidatus Fokinia crypta</name>
    <dbReference type="NCBI Taxonomy" id="1920990"/>
    <lineage>
        <taxon>Bacteria</taxon>
        <taxon>Pseudomonadati</taxon>
        <taxon>Pseudomonadota</taxon>
        <taxon>Alphaproteobacteria</taxon>
        <taxon>Rickettsiales</taxon>
        <taxon>Candidatus Midichloriaceae</taxon>
        <taxon>Candidatus Fokinia</taxon>
    </lineage>
</organism>
<dbReference type="SUPFAM" id="SSF103088">
    <property type="entry name" value="OmpA-like"/>
    <property type="match status" value="1"/>
</dbReference>
<evidence type="ECO:0000313" key="8">
    <source>
        <dbReference type="EMBL" id="WPX97853.1"/>
    </source>
</evidence>
<feature type="domain" description="OmpA-like" evidence="7">
    <location>
        <begin position="42"/>
        <end position="157"/>
    </location>
</feature>
<dbReference type="InterPro" id="IPR006664">
    <property type="entry name" value="OMP_bac"/>
</dbReference>
<sequence>MFKQLFIFGVAALSLTACAGCKTDVPTLEDGTALTSSDGELAQALLKSHTNVIYFDFDKYNLDNSDRQKLDHVSELLKKYPKASVVVEGHTDSIGTEKYNIGLGERRANSIKQYLTEKGGIAAERLTIISYGNSMPVADNGTPEGRAQNRRGVVNNK</sequence>
<dbReference type="PANTHER" id="PTHR30329">
    <property type="entry name" value="STATOR ELEMENT OF FLAGELLAR MOTOR COMPLEX"/>
    <property type="match status" value="1"/>
</dbReference>
<dbReference type="InterPro" id="IPR006690">
    <property type="entry name" value="OMPA-like_CS"/>
</dbReference>
<comment type="subcellular location">
    <subcellularLocation>
        <location evidence="1">Cell outer membrane</location>
    </subcellularLocation>
</comment>
<feature type="region of interest" description="Disordered" evidence="5">
    <location>
        <begin position="137"/>
        <end position="157"/>
    </location>
</feature>
<evidence type="ECO:0000259" key="7">
    <source>
        <dbReference type="PROSITE" id="PS51123"/>
    </source>
</evidence>
<evidence type="ECO:0000256" key="5">
    <source>
        <dbReference type="SAM" id="MobiDB-lite"/>
    </source>
</evidence>
<dbReference type="InterPro" id="IPR006665">
    <property type="entry name" value="OmpA-like"/>
</dbReference>
<keyword evidence="2 4" id="KW-0472">Membrane</keyword>
<dbReference type="PROSITE" id="PS51123">
    <property type="entry name" value="OMPA_2"/>
    <property type="match status" value="1"/>
</dbReference>
<dbReference type="PANTHER" id="PTHR30329:SF21">
    <property type="entry name" value="LIPOPROTEIN YIAD-RELATED"/>
    <property type="match status" value="1"/>
</dbReference>
<dbReference type="Gene3D" id="3.30.1330.60">
    <property type="entry name" value="OmpA-like domain"/>
    <property type="match status" value="1"/>
</dbReference>
<evidence type="ECO:0000256" key="2">
    <source>
        <dbReference type="ARBA" id="ARBA00023136"/>
    </source>
</evidence>
<keyword evidence="6" id="KW-0732">Signal</keyword>
<keyword evidence="9" id="KW-1185">Reference proteome</keyword>
<evidence type="ECO:0000256" key="4">
    <source>
        <dbReference type="PROSITE-ProRule" id="PRU00473"/>
    </source>
</evidence>
<gene>
    <name evidence="8" type="ORF">Fokcrypt_00376</name>
</gene>
<keyword evidence="8" id="KW-0449">Lipoprotein</keyword>
<protein>
    <submittedName>
        <fullName evidence="8">OmpA family peptidoglycan-associated lipoprotein</fullName>
    </submittedName>
</protein>
<dbReference type="Proteomes" id="UP001325140">
    <property type="component" value="Chromosome"/>
</dbReference>
<evidence type="ECO:0000313" key="9">
    <source>
        <dbReference type="Proteomes" id="UP001325140"/>
    </source>
</evidence>
<evidence type="ECO:0000256" key="6">
    <source>
        <dbReference type="SAM" id="SignalP"/>
    </source>
</evidence>
<reference evidence="8" key="1">
    <citation type="submission" date="2022-10" db="EMBL/GenBank/DDBJ databases">
        <title>Host association and intracellularity evolved multiple times independently in the Rickettsiales.</title>
        <authorList>
            <person name="Castelli M."/>
            <person name="Nardi T."/>
            <person name="Gammuto L."/>
            <person name="Bellinzona G."/>
            <person name="Sabaneyeva E."/>
            <person name="Potekhin A."/>
            <person name="Serra V."/>
            <person name="Petroni G."/>
            <person name="Sassera D."/>
        </authorList>
    </citation>
    <scope>NUCLEOTIDE SEQUENCE [LARGE SCALE GENOMIC DNA]</scope>
    <source>
        <strain evidence="8">US_Bl 11III1</strain>
    </source>
</reference>
<keyword evidence="3" id="KW-0998">Cell outer membrane</keyword>
<dbReference type="Pfam" id="PF00691">
    <property type="entry name" value="OmpA"/>
    <property type="match status" value="1"/>
</dbReference>
<dbReference type="CDD" id="cd07185">
    <property type="entry name" value="OmpA_C-like"/>
    <property type="match status" value="1"/>
</dbReference>
<dbReference type="RefSeq" id="WP_323722500.1">
    <property type="nucleotide sequence ID" value="NZ_CP110343.1"/>
</dbReference>
<dbReference type="InterPro" id="IPR050330">
    <property type="entry name" value="Bact_OuterMem_StrucFunc"/>
</dbReference>
<evidence type="ECO:0000256" key="1">
    <source>
        <dbReference type="ARBA" id="ARBA00004442"/>
    </source>
</evidence>
<feature type="signal peptide" evidence="6">
    <location>
        <begin position="1"/>
        <end position="19"/>
    </location>
</feature>
<accession>A0ABZ0UNZ8</accession>
<dbReference type="PROSITE" id="PS01068">
    <property type="entry name" value="OMPA_1"/>
    <property type="match status" value="1"/>
</dbReference>
<feature type="chain" id="PRO_5046960135" evidence="6">
    <location>
        <begin position="20"/>
        <end position="157"/>
    </location>
</feature>
<evidence type="ECO:0000256" key="3">
    <source>
        <dbReference type="ARBA" id="ARBA00023237"/>
    </source>
</evidence>
<dbReference type="PROSITE" id="PS51257">
    <property type="entry name" value="PROKAR_LIPOPROTEIN"/>
    <property type="match status" value="1"/>
</dbReference>
<name>A0ABZ0UNZ8_9RICK</name>
<proteinExistence type="predicted"/>